<evidence type="ECO:0000313" key="8">
    <source>
        <dbReference type="Proteomes" id="UP000035062"/>
    </source>
</evidence>
<dbReference type="Gene3D" id="3.30.70.920">
    <property type="match status" value="1"/>
</dbReference>
<dbReference type="EMBL" id="AKKU01000026">
    <property type="protein sequence ID" value="EIW87556.1"/>
    <property type="molecule type" value="Genomic_DNA"/>
</dbReference>
<dbReference type="PANTHER" id="PTHR30154">
    <property type="entry name" value="LEUCINE-RESPONSIVE REGULATORY PROTEIN"/>
    <property type="match status" value="1"/>
</dbReference>
<dbReference type="InterPro" id="IPR011991">
    <property type="entry name" value="ArsR-like_HTH"/>
</dbReference>
<evidence type="ECO:0000256" key="3">
    <source>
        <dbReference type="ARBA" id="ARBA00023159"/>
    </source>
</evidence>
<keyword evidence="4" id="KW-0804">Transcription</keyword>
<dbReference type="PROSITE" id="PS00519">
    <property type="entry name" value="HTH_ASNC_1"/>
    <property type="match status" value="1"/>
</dbReference>
<dbReference type="AlphaFoldDB" id="I8U2I6"/>
<dbReference type="GO" id="GO:0005829">
    <property type="term" value="C:cytosol"/>
    <property type="evidence" value="ECO:0007669"/>
    <property type="project" value="TreeGrafter"/>
</dbReference>
<dbReference type="Pfam" id="PF13412">
    <property type="entry name" value="HTH_24"/>
    <property type="match status" value="1"/>
</dbReference>
<dbReference type="GO" id="GO:0043565">
    <property type="term" value="F:sequence-specific DNA binding"/>
    <property type="evidence" value="ECO:0007669"/>
    <property type="project" value="InterPro"/>
</dbReference>
<dbReference type="PATRIC" id="fig|1195246.3.peg.2701"/>
<dbReference type="InterPro" id="IPR019888">
    <property type="entry name" value="Tscrpt_reg_AsnC-like"/>
</dbReference>
<gene>
    <name evidence="7" type="ORF">AGRI_13585</name>
</gene>
<dbReference type="SUPFAM" id="SSF54909">
    <property type="entry name" value="Dimeric alpha+beta barrel"/>
    <property type="match status" value="1"/>
</dbReference>
<dbReference type="PROSITE" id="PS50956">
    <property type="entry name" value="HTH_ASNC_2"/>
    <property type="match status" value="1"/>
</dbReference>
<dbReference type="SUPFAM" id="SSF46785">
    <property type="entry name" value="Winged helix' DNA-binding domain"/>
    <property type="match status" value="1"/>
</dbReference>
<evidence type="ECO:0000313" key="7">
    <source>
        <dbReference type="EMBL" id="EIW87556.1"/>
    </source>
</evidence>
<dbReference type="InterPro" id="IPR019887">
    <property type="entry name" value="Tscrpt_reg_AsnC/Lrp_C"/>
</dbReference>
<keyword evidence="3" id="KW-0010">Activator</keyword>
<dbReference type="GO" id="GO:0043200">
    <property type="term" value="P:response to amino acid"/>
    <property type="evidence" value="ECO:0007669"/>
    <property type="project" value="TreeGrafter"/>
</dbReference>
<dbReference type="Gene3D" id="1.10.10.10">
    <property type="entry name" value="Winged helix-like DNA-binding domain superfamily/Winged helix DNA-binding domain"/>
    <property type="match status" value="1"/>
</dbReference>
<sequence>MKPQTQKNTAMTTNSKIKALDRIDISILDTLQKEGRIANVDLAKKVNLSASPCIDRVKRLEKEGFIEGYGARLNSSKLGYGTAAFIQVTLDRTTSDVFDKFRDAVVQIPQVAECHMVAGGFDYLLKLRLPNMEAYRSILAKIVDLPGVAQTHTYVVIEQVKNDQGLPLKLHADASTPPAAG</sequence>
<keyword evidence="1" id="KW-0805">Transcription regulation</keyword>
<dbReference type="SMART" id="SM00344">
    <property type="entry name" value="HTH_ASNC"/>
    <property type="match status" value="1"/>
</dbReference>
<evidence type="ECO:0000259" key="6">
    <source>
        <dbReference type="PROSITE" id="PS50956"/>
    </source>
</evidence>
<keyword evidence="2" id="KW-0238">DNA-binding</keyword>
<dbReference type="InterPro" id="IPR036388">
    <property type="entry name" value="WH-like_DNA-bd_sf"/>
</dbReference>
<evidence type="ECO:0000256" key="5">
    <source>
        <dbReference type="ARBA" id="ARBA00039227"/>
    </source>
</evidence>
<organism evidence="7 8">
    <name type="scientific">Alishewanella agri BL06</name>
    <dbReference type="NCBI Taxonomy" id="1195246"/>
    <lineage>
        <taxon>Bacteria</taxon>
        <taxon>Pseudomonadati</taxon>
        <taxon>Pseudomonadota</taxon>
        <taxon>Gammaproteobacteria</taxon>
        <taxon>Alteromonadales</taxon>
        <taxon>Alteromonadaceae</taxon>
        <taxon>Alishewanella</taxon>
    </lineage>
</organism>
<keyword evidence="8" id="KW-1185">Reference proteome</keyword>
<dbReference type="Proteomes" id="UP000035062">
    <property type="component" value="Unassembled WGS sequence"/>
</dbReference>
<dbReference type="eggNOG" id="COG1522">
    <property type="taxonomic scope" value="Bacteria"/>
</dbReference>
<comment type="caution">
    <text evidence="7">The sequence shown here is derived from an EMBL/GenBank/DDBJ whole genome shotgun (WGS) entry which is preliminary data.</text>
</comment>
<dbReference type="InterPro" id="IPR011008">
    <property type="entry name" value="Dimeric_a/b-barrel"/>
</dbReference>
<dbReference type="InterPro" id="IPR019885">
    <property type="entry name" value="Tscrpt_reg_HTH_AsnC-type_CS"/>
</dbReference>
<evidence type="ECO:0000256" key="4">
    <source>
        <dbReference type="ARBA" id="ARBA00023163"/>
    </source>
</evidence>
<evidence type="ECO:0000256" key="1">
    <source>
        <dbReference type="ARBA" id="ARBA00023015"/>
    </source>
</evidence>
<accession>I8U2I6</accession>
<name>I8U2I6_9ALTE</name>
<dbReference type="STRING" id="1195246.AGRI_13585"/>
<dbReference type="GO" id="GO:0006355">
    <property type="term" value="P:regulation of DNA-templated transcription"/>
    <property type="evidence" value="ECO:0007669"/>
    <property type="project" value="UniProtKB-ARBA"/>
</dbReference>
<protein>
    <recommendedName>
        <fullName evidence="5">Leucine-responsive regulatory protein</fullName>
    </recommendedName>
</protein>
<proteinExistence type="predicted"/>
<reference evidence="7 8" key="1">
    <citation type="journal article" date="2012" name="J. Bacteriol.">
        <title>Genome Sequence of Pectin-Degrading Alishewanella agri, Isolated from Landfill Soil.</title>
        <authorList>
            <person name="Kim J."/>
            <person name="Jung J."/>
            <person name="Sung J.S."/>
            <person name="Chun J."/>
            <person name="Park W."/>
        </authorList>
    </citation>
    <scope>NUCLEOTIDE SEQUENCE [LARGE SCALE GENOMIC DNA]</scope>
    <source>
        <strain evidence="7 8">BL06</strain>
    </source>
</reference>
<dbReference type="Pfam" id="PF01037">
    <property type="entry name" value="AsnC_trans_reg"/>
    <property type="match status" value="1"/>
</dbReference>
<dbReference type="InterPro" id="IPR036390">
    <property type="entry name" value="WH_DNA-bd_sf"/>
</dbReference>
<dbReference type="InterPro" id="IPR000485">
    <property type="entry name" value="AsnC-type_HTH_dom"/>
</dbReference>
<dbReference type="PANTHER" id="PTHR30154:SF0">
    <property type="entry name" value="LEUCINE-RESPONSIVE REGULATORY PROTEIN"/>
    <property type="match status" value="1"/>
</dbReference>
<dbReference type="CDD" id="cd00090">
    <property type="entry name" value="HTH_ARSR"/>
    <property type="match status" value="1"/>
</dbReference>
<feature type="domain" description="HTH asnC-type" evidence="6">
    <location>
        <begin position="20"/>
        <end position="81"/>
    </location>
</feature>
<evidence type="ECO:0000256" key="2">
    <source>
        <dbReference type="ARBA" id="ARBA00023125"/>
    </source>
</evidence>
<dbReference type="PRINTS" id="PR00033">
    <property type="entry name" value="HTHASNC"/>
</dbReference>